<protein>
    <recommendedName>
        <fullName evidence="3">Immunoglobulin V-set domain-containing protein</fullName>
    </recommendedName>
</protein>
<dbReference type="SUPFAM" id="SSF48726">
    <property type="entry name" value="Immunoglobulin"/>
    <property type="match status" value="1"/>
</dbReference>
<keyword evidence="1" id="KW-1133">Transmembrane helix</keyword>
<feature type="non-terminal residue" evidence="2">
    <location>
        <position position="1"/>
    </location>
</feature>
<dbReference type="InterPro" id="IPR013783">
    <property type="entry name" value="Ig-like_fold"/>
</dbReference>
<dbReference type="EMBL" id="HADW01017484">
    <property type="protein sequence ID" value="SBP18884.1"/>
    <property type="molecule type" value="Transcribed_RNA"/>
</dbReference>
<keyword evidence="1" id="KW-0472">Membrane</keyword>
<reference evidence="2" key="2">
    <citation type="submission" date="2016-06" db="EMBL/GenBank/DDBJ databases">
        <title>The genome of a short-lived fish provides insights into sex chromosome evolution and the genetic control of aging.</title>
        <authorList>
            <person name="Reichwald K."/>
            <person name="Felder M."/>
            <person name="Petzold A."/>
            <person name="Koch P."/>
            <person name="Groth M."/>
            <person name="Platzer M."/>
        </authorList>
    </citation>
    <scope>NUCLEOTIDE SEQUENCE</scope>
    <source>
        <tissue evidence="2">Brain</tissue>
    </source>
</reference>
<accession>A0A1A7XM24</accession>
<evidence type="ECO:0000313" key="2">
    <source>
        <dbReference type="EMBL" id="SBP18884.1"/>
    </source>
</evidence>
<sequence length="153" mass="16642">SSSTDRVSLEILSVEEEDAGWYFCTGVCEADVCVNRGIHLKVKGVGVDSAGEKVWQPCWSLGICILPASLAFSFCAMIGFYLCSAKLVGCCCKKLRQGSTFRVTEEEDLHYSSLRHPNKPRPLGRGGQGLVVEPVTYSAVITRKHVTGSPDNQ</sequence>
<proteinExistence type="predicted"/>
<evidence type="ECO:0008006" key="3">
    <source>
        <dbReference type="Google" id="ProtNLM"/>
    </source>
</evidence>
<feature type="transmembrane region" description="Helical" evidence="1">
    <location>
        <begin position="59"/>
        <end position="82"/>
    </location>
</feature>
<organism evidence="2">
    <name type="scientific">Iconisemion striatum</name>
    <dbReference type="NCBI Taxonomy" id="60296"/>
    <lineage>
        <taxon>Eukaryota</taxon>
        <taxon>Metazoa</taxon>
        <taxon>Chordata</taxon>
        <taxon>Craniata</taxon>
        <taxon>Vertebrata</taxon>
        <taxon>Euteleostomi</taxon>
        <taxon>Actinopterygii</taxon>
        <taxon>Neopterygii</taxon>
        <taxon>Teleostei</taxon>
        <taxon>Neoteleostei</taxon>
        <taxon>Acanthomorphata</taxon>
        <taxon>Ovalentaria</taxon>
        <taxon>Atherinomorphae</taxon>
        <taxon>Cyprinodontiformes</taxon>
        <taxon>Nothobranchiidae</taxon>
        <taxon>Iconisemion</taxon>
    </lineage>
</organism>
<reference evidence="2" key="1">
    <citation type="submission" date="2016-05" db="EMBL/GenBank/DDBJ databases">
        <authorList>
            <person name="Lavstsen T."/>
            <person name="Jespersen J.S."/>
        </authorList>
    </citation>
    <scope>NUCLEOTIDE SEQUENCE</scope>
    <source>
        <tissue evidence="2">Brain</tissue>
    </source>
</reference>
<gene>
    <name evidence="2" type="primary">Nfu_g_1_010049</name>
</gene>
<keyword evidence="1" id="KW-0812">Transmembrane</keyword>
<dbReference type="AlphaFoldDB" id="A0A1A7XM24"/>
<dbReference type="Gene3D" id="2.60.40.10">
    <property type="entry name" value="Immunoglobulins"/>
    <property type="match status" value="1"/>
</dbReference>
<dbReference type="InterPro" id="IPR036179">
    <property type="entry name" value="Ig-like_dom_sf"/>
</dbReference>
<name>A0A1A7XM24_9TELE</name>
<evidence type="ECO:0000256" key="1">
    <source>
        <dbReference type="SAM" id="Phobius"/>
    </source>
</evidence>